<gene>
    <name evidence="1" type="ORF">LTS18_003427</name>
</gene>
<proteinExistence type="predicted"/>
<comment type="caution">
    <text evidence="1">The sequence shown here is derived from an EMBL/GenBank/DDBJ whole genome shotgun (WGS) entry which is preliminary data.</text>
</comment>
<organism evidence="1 2">
    <name type="scientific">Coniosporium uncinatum</name>
    <dbReference type="NCBI Taxonomy" id="93489"/>
    <lineage>
        <taxon>Eukaryota</taxon>
        <taxon>Fungi</taxon>
        <taxon>Dikarya</taxon>
        <taxon>Ascomycota</taxon>
        <taxon>Pezizomycotina</taxon>
        <taxon>Dothideomycetes</taxon>
        <taxon>Dothideomycetes incertae sedis</taxon>
        <taxon>Coniosporium</taxon>
    </lineage>
</organism>
<name>A0ACC3DTL0_9PEZI</name>
<dbReference type="EMBL" id="JAWDJW010000807">
    <property type="protein sequence ID" value="KAK3079990.1"/>
    <property type="molecule type" value="Genomic_DNA"/>
</dbReference>
<protein>
    <submittedName>
        <fullName evidence="1">Uncharacterized protein</fullName>
    </submittedName>
</protein>
<keyword evidence="2" id="KW-1185">Reference proteome</keyword>
<reference evidence="1" key="1">
    <citation type="submission" date="2024-09" db="EMBL/GenBank/DDBJ databases">
        <title>Black Yeasts Isolated from many extreme environments.</title>
        <authorList>
            <person name="Coleine C."/>
            <person name="Stajich J.E."/>
            <person name="Selbmann L."/>
        </authorList>
    </citation>
    <scope>NUCLEOTIDE SEQUENCE</scope>
    <source>
        <strain evidence="1">CCFEE 5737</strain>
    </source>
</reference>
<evidence type="ECO:0000313" key="2">
    <source>
        <dbReference type="Proteomes" id="UP001186974"/>
    </source>
</evidence>
<dbReference type="Proteomes" id="UP001186974">
    <property type="component" value="Unassembled WGS sequence"/>
</dbReference>
<feature type="non-terminal residue" evidence="1">
    <location>
        <position position="1"/>
    </location>
</feature>
<evidence type="ECO:0000313" key="1">
    <source>
        <dbReference type="EMBL" id="KAK3079990.1"/>
    </source>
</evidence>
<sequence>DWMDGGEWGFAEMTKKSCCLPPPNLTLSSYDIQHRIQQAQSQQQHKMRDSVNGHVNYWNSNSPNKQFEHWRFENGWQVGWNDANAFFGAGVNSELPGQGGDKIGMLDCWVRKRVLESGQTGEFLWEFEQGMRTGVRDFYQCAGI</sequence>
<accession>A0ACC3DTL0</accession>